<name>A0A504XFD0_FASGI</name>
<dbReference type="OrthoDB" id="6265196at2759"/>
<accession>A0A504XFD0</accession>
<keyword evidence="3" id="KW-1185">Reference proteome</keyword>
<evidence type="ECO:0000313" key="3">
    <source>
        <dbReference type="Proteomes" id="UP000316759"/>
    </source>
</evidence>
<sequence>MESSAAGAATIELQQDSRSTSGSGIIHQPLLLRGRNAVAGAGNLEDPASSATSMRMSRIQWMEGTVINSCMGRRRVNCCGVYPDIVLERRLSSTLNSSSSPSSSSSSSDDEDTEEIPKAYRCSRHCCGHPIVTFPQTLHDQSDINAQSSQFRTSQYDFRVKESTEKENNQQNATEKVNDSEEVTTEF</sequence>
<feature type="compositionally biased region" description="Low complexity" evidence="1">
    <location>
        <begin position="92"/>
        <end position="107"/>
    </location>
</feature>
<evidence type="ECO:0000313" key="2">
    <source>
        <dbReference type="EMBL" id="TPP45929.1"/>
    </source>
</evidence>
<dbReference type="Proteomes" id="UP000316759">
    <property type="component" value="Unassembled WGS sequence"/>
</dbReference>
<gene>
    <name evidence="2" type="ORF">FGIG_00375</name>
</gene>
<organism evidence="2 3">
    <name type="scientific">Fasciola gigantica</name>
    <name type="common">Giant liver fluke</name>
    <dbReference type="NCBI Taxonomy" id="46835"/>
    <lineage>
        <taxon>Eukaryota</taxon>
        <taxon>Metazoa</taxon>
        <taxon>Spiralia</taxon>
        <taxon>Lophotrochozoa</taxon>
        <taxon>Platyhelminthes</taxon>
        <taxon>Trematoda</taxon>
        <taxon>Digenea</taxon>
        <taxon>Plagiorchiida</taxon>
        <taxon>Echinostomata</taxon>
        <taxon>Echinostomatoidea</taxon>
        <taxon>Fasciolidae</taxon>
        <taxon>Fasciola</taxon>
    </lineage>
</organism>
<feature type="region of interest" description="Disordered" evidence="1">
    <location>
        <begin position="92"/>
        <end position="115"/>
    </location>
</feature>
<evidence type="ECO:0000256" key="1">
    <source>
        <dbReference type="SAM" id="MobiDB-lite"/>
    </source>
</evidence>
<protein>
    <submittedName>
        <fullName evidence="2">Uncharacterized protein</fullName>
    </submittedName>
</protein>
<feature type="compositionally biased region" description="Polar residues" evidence="1">
    <location>
        <begin position="12"/>
        <end position="23"/>
    </location>
</feature>
<proteinExistence type="predicted"/>
<feature type="region of interest" description="Disordered" evidence="1">
    <location>
        <begin position="162"/>
        <end position="187"/>
    </location>
</feature>
<feature type="region of interest" description="Disordered" evidence="1">
    <location>
        <begin position="1"/>
        <end position="24"/>
    </location>
</feature>
<dbReference type="STRING" id="46835.A0A504XFD0"/>
<dbReference type="EMBL" id="SUNJ01015658">
    <property type="protein sequence ID" value="TPP45929.1"/>
    <property type="molecule type" value="Genomic_DNA"/>
</dbReference>
<dbReference type="AlphaFoldDB" id="A0A504XFD0"/>
<reference evidence="2 3" key="1">
    <citation type="submission" date="2019-04" db="EMBL/GenBank/DDBJ databases">
        <title>Annotation for the trematode Fasciola gigantica.</title>
        <authorList>
            <person name="Choi Y.-J."/>
        </authorList>
    </citation>
    <scope>NUCLEOTIDE SEQUENCE [LARGE SCALE GENOMIC DNA]</scope>
    <source>
        <strain evidence="2">Uganda_cow_1</strain>
    </source>
</reference>
<comment type="caution">
    <text evidence="2">The sequence shown here is derived from an EMBL/GenBank/DDBJ whole genome shotgun (WGS) entry which is preliminary data.</text>
</comment>